<reference evidence="1 2" key="1">
    <citation type="submission" date="2017-09" db="EMBL/GenBank/DDBJ databases">
        <title>Large-scale bioinformatics analysis of Bacillus genomes uncovers conserved roles of natural products in bacterial physiology.</title>
        <authorList>
            <consortium name="Agbiome Team Llc"/>
            <person name="Bleich R.M."/>
            <person name="Grubbs K.J."/>
            <person name="Santa Maria K.C."/>
            <person name="Allen S.E."/>
            <person name="Farag S."/>
            <person name="Shank E.A."/>
            <person name="Bowers A."/>
        </authorList>
    </citation>
    <scope>NUCLEOTIDE SEQUENCE [LARGE SCALE GENOMIC DNA]</scope>
    <source>
        <strain evidence="1 2">AFS098222</strain>
    </source>
</reference>
<organism evidence="1 2">
    <name type="scientific">Bacillus wiedmannii</name>
    <dbReference type="NCBI Taxonomy" id="1890302"/>
    <lineage>
        <taxon>Bacteria</taxon>
        <taxon>Bacillati</taxon>
        <taxon>Bacillota</taxon>
        <taxon>Bacilli</taxon>
        <taxon>Bacillales</taxon>
        <taxon>Bacillaceae</taxon>
        <taxon>Bacillus</taxon>
        <taxon>Bacillus cereus group</taxon>
    </lineage>
</organism>
<comment type="caution">
    <text evidence="1">The sequence shown here is derived from an EMBL/GenBank/DDBJ whole genome shotgun (WGS) entry which is preliminary data.</text>
</comment>
<protein>
    <submittedName>
        <fullName evidence="1">Uncharacterized protein</fullName>
    </submittedName>
</protein>
<accession>A0A2A7BMK4</accession>
<proteinExistence type="predicted"/>
<evidence type="ECO:0000313" key="2">
    <source>
        <dbReference type="Proteomes" id="UP000220111"/>
    </source>
</evidence>
<dbReference type="Proteomes" id="UP000220111">
    <property type="component" value="Unassembled WGS sequence"/>
</dbReference>
<dbReference type="RefSeq" id="WP_097815794.1">
    <property type="nucleotide sequence ID" value="NZ_NVPQ01000067.1"/>
</dbReference>
<dbReference type="EMBL" id="NVPQ01000067">
    <property type="protein sequence ID" value="PDY38433.1"/>
    <property type="molecule type" value="Genomic_DNA"/>
</dbReference>
<sequence>MEEVQRPLNNIIIRDLMLKALAYEGNDLGLGNDTFKNYRYRGSQGNLFKVTELLAIKYGLIEGHATIPLTAWGTEGYLLHSGSNTNFTPDEIQGLFEGFWILLNQHIIAPGAYQETATLPFFHVTPHGLKCLAAQEILPYDMDGYLDKINNINHIDDWVKSYLTEALRCFNANCHHAATIMIGLSAEKLTLDLIDAFTTYLQKHHASLSVKPNSSIQGQLDTTFKTQIDGIWMISHKYKTFQKFYDEITGYQKDIKDCMNASSRTVFYEYLRLTRNEVSHPNELKKDYTETMLLFVSFIKYIELITKLSYTLRNI</sequence>
<dbReference type="AlphaFoldDB" id="A0A2A7BMK4"/>
<name>A0A2A7BMK4_9BACI</name>
<evidence type="ECO:0000313" key="1">
    <source>
        <dbReference type="EMBL" id="PDY38433.1"/>
    </source>
</evidence>
<gene>
    <name evidence="1" type="ORF">COO17_21110</name>
</gene>